<comment type="caution">
    <text evidence="4">The sequence shown here is derived from an EMBL/GenBank/DDBJ whole genome shotgun (WGS) entry which is preliminary data.</text>
</comment>
<dbReference type="SUPFAM" id="SSF55144">
    <property type="entry name" value="LigT-like"/>
    <property type="match status" value="1"/>
</dbReference>
<dbReference type="Pfam" id="PF02834">
    <property type="entry name" value="LigT_PEase"/>
    <property type="match status" value="2"/>
</dbReference>
<feature type="active site" description="Proton donor" evidence="2">
    <location>
        <position position="37"/>
    </location>
</feature>
<dbReference type="EC" id="3.1.4.58" evidence="2"/>
<dbReference type="RefSeq" id="WP_266331673.1">
    <property type="nucleotide sequence ID" value="NZ_JAPKNI010000003.1"/>
</dbReference>
<evidence type="ECO:0000313" key="5">
    <source>
        <dbReference type="Proteomes" id="UP001549321"/>
    </source>
</evidence>
<dbReference type="InterPro" id="IPR004175">
    <property type="entry name" value="RNA_CPDase"/>
</dbReference>
<dbReference type="HAMAP" id="MF_01940">
    <property type="entry name" value="RNA_CPDase"/>
    <property type="match status" value="1"/>
</dbReference>
<feature type="domain" description="Phosphoesterase HXTX" evidence="3">
    <location>
        <begin position="8"/>
        <end position="85"/>
    </location>
</feature>
<dbReference type="EMBL" id="JBEPSM010000004">
    <property type="protein sequence ID" value="MET4636497.1"/>
    <property type="molecule type" value="Genomic_DNA"/>
</dbReference>
<organism evidence="4 5">
    <name type="scientific">Kaistia defluvii</name>
    <dbReference type="NCBI Taxonomy" id="410841"/>
    <lineage>
        <taxon>Bacteria</taxon>
        <taxon>Pseudomonadati</taxon>
        <taxon>Pseudomonadota</taxon>
        <taxon>Alphaproteobacteria</taxon>
        <taxon>Hyphomicrobiales</taxon>
        <taxon>Kaistiaceae</taxon>
        <taxon>Kaistia</taxon>
    </lineage>
</organism>
<comment type="function">
    <text evidence="2">Hydrolyzes RNA 2',3'-cyclic phosphodiester to an RNA 2'-phosphomonoester.</text>
</comment>
<evidence type="ECO:0000256" key="2">
    <source>
        <dbReference type="HAMAP-Rule" id="MF_01940"/>
    </source>
</evidence>
<dbReference type="GO" id="GO:0008664">
    <property type="term" value="F:RNA 2',3'-cyclic 3'-phosphodiesterase activity"/>
    <property type="evidence" value="ECO:0007669"/>
    <property type="project" value="UniProtKB-EC"/>
</dbReference>
<feature type="domain" description="Phosphoesterase HXTX" evidence="3">
    <location>
        <begin position="91"/>
        <end position="166"/>
    </location>
</feature>
<dbReference type="GO" id="GO:0016874">
    <property type="term" value="F:ligase activity"/>
    <property type="evidence" value="ECO:0007669"/>
    <property type="project" value="UniProtKB-KW"/>
</dbReference>
<dbReference type="PANTHER" id="PTHR35561">
    <property type="entry name" value="RNA 2',3'-CYCLIC PHOSPHODIESTERASE"/>
    <property type="match status" value="1"/>
</dbReference>
<reference evidence="4 5" key="1">
    <citation type="submission" date="2024-06" db="EMBL/GenBank/DDBJ databases">
        <title>Sorghum-associated microbial communities from plants grown in Nebraska, USA.</title>
        <authorList>
            <person name="Schachtman D."/>
        </authorList>
    </citation>
    <scope>NUCLEOTIDE SEQUENCE [LARGE SCALE GENOMIC DNA]</scope>
    <source>
        <strain evidence="4 5">3207</strain>
    </source>
</reference>
<keyword evidence="1 2" id="KW-0378">Hydrolase</keyword>
<dbReference type="NCBIfam" id="TIGR02258">
    <property type="entry name" value="2_5_ligase"/>
    <property type="match status" value="1"/>
</dbReference>
<keyword evidence="4" id="KW-0436">Ligase</keyword>
<keyword evidence="5" id="KW-1185">Reference proteome</keyword>
<dbReference type="InterPro" id="IPR014051">
    <property type="entry name" value="Phosphoesterase_HXTX"/>
</dbReference>
<dbReference type="Proteomes" id="UP001549321">
    <property type="component" value="Unassembled WGS sequence"/>
</dbReference>
<dbReference type="PANTHER" id="PTHR35561:SF1">
    <property type="entry name" value="RNA 2',3'-CYCLIC PHOSPHODIESTERASE"/>
    <property type="match status" value="1"/>
</dbReference>
<feature type="short sequence motif" description="HXTX 2" evidence="2">
    <location>
        <begin position="120"/>
        <end position="123"/>
    </location>
</feature>
<dbReference type="Gene3D" id="3.90.1140.10">
    <property type="entry name" value="Cyclic phosphodiesterase"/>
    <property type="match status" value="1"/>
</dbReference>
<gene>
    <name evidence="4" type="ORF">ABIE08_004455</name>
</gene>
<evidence type="ECO:0000259" key="3">
    <source>
        <dbReference type="Pfam" id="PF02834"/>
    </source>
</evidence>
<proteinExistence type="inferred from homology"/>
<evidence type="ECO:0000256" key="1">
    <source>
        <dbReference type="ARBA" id="ARBA00022801"/>
    </source>
</evidence>
<feature type="short sequence motif" description="HXTX 1" evidence="2">
    <location>
        <begin position="37"/>
        <end position="40"/>
    </location>
</feature>
<protein>
    <recommendedName>
        <fullName evidence="2">RNA 2',3'-cyclic phosphodiesterase</fullName>
        <shortName evidence="2">RNA 2',3'-CPDase</shortName>
        <ecNumber evidence="2">3.1.4.58</ecNumber>
    </recommendedName>
</protein>
<feature type="active site" description="Proton acceptor" evidence="2">
    <location>
        <position position="120"/>
    </location>
</feature>
<comment type="catalytic activity">
    <reaction evidence="2">
        <text>a 3'-end 2',3'-cyclophospho-ribonucleotide-RNA + H2O = a 3'-end 2'-phospho-ribonucleotide-RNA + H(+)</text>
        <dbReference type="Rhea" id="RHEA:11828"/>
        <dbReference type="Rhea" id="RHEA-COMP:10464"/>
        <dbReference type="Rhea" id="RHEA-COMP:17353"/>
        <dbReference type="ChEBI" id="CHEBI:15377"/>
        <dbReference type="ChEBI" id="CHEBI:15378"/>
        <dbReference type="ChEBI" id="CHEBI:83064"/>
        <dbReference type="ChEBI" id="CHEBI:173113"/>
        <dbReference type="EC" id="3.1.4.58"/>
    </reaction>
</comment>
<dbReference type="InterPro" id="IPR009097">
    <property type="entry name" value="Cyclic_Pdiesterase"/>
</dbReference>
<name>A0ABV2R5D1_9HYPH</name>
<comment type="similarity">
    <text evidence="2">Belongs to the 2H phosphoesterase superfamily. ThpR family.</text>
</comment>
<sequence length="185" mass="20447">MPRLFTGLEIPADLAQRLSLLRGGIPGARWIDAENFHVTLRFIGDIDDRTADEVADALSRVRRREFDLQFSALDSFGTAKPHSVVARIAASRALSELQAEHERILQRIGLPPEGRKYTPHVTLARLRNTPHRDVAAYLAVRGGGLFAAAFHVTRFVLFSSKASTGGGPYVIEESYPLAEFVEARP</sequence>
<accession>A0ABV2R5D1</accession>
<evidence type="ECO:0000313" key="4">
    <source>
        <dbReference type="EMBL" id="MET4636497.1"/>
    </source>
</evidence>